<dbReference type="InterPro" id="IPR000467">
    <property type="entry name" value="G_patch_dom"/>
</dbReference>
<organism evidence="3 4">
    <name type="scientific">Hortaea werneckii</name>
    <name type="common">Black yeast</name>
    <name type="synonym">Cladosporium werneckii</name>
    <dbReference type="NCBI Taxonomy" id="91943"/>
    <lineage>
        <taxon>Eukaryota</taxon>
        <taxon>Fungi</taxon>
        <taxon>Dikarya</taxon>
        <taxon>Ascomycota</taxon>
        <taxon>Pezizomycotina</taxon>
        <taxon>Dothideomycetes</taxon>
        <taxon>Dothideomycetidae</taxon>
        <taxon>Mycosphaerellales</taxon>
        <taxon>Teratosphaeriaceae</taxon>
        <taxon>Hortaea</taxon>
    </lineage>
</organism>
<dbReference type="Pfam" id="PF13821">
    <property type="entry name" value="DUF4187"/>
    <property type="match status" value="1"/>
</dbReference>
<evidence type="ECO:0000313" key="4">
    <source>
        <dbReference type="Proteomes" id="UP000281468"/>
    </source>
</evidence>
<dbReference type="PANTHER" id="PTHR21032">
    <property type="entry name" value="G PATCH DOMAIN-CONTAINING PROTEIN 11"/>
    <property type="match status" value="1"/>
</dbReference>
<dbReference type="InterPro" id="IPR039249">
    <property type="entry name" value="GPATCH11"/>
</dbReference>
<sequence length="471" mass="53237">MTAVETNTPAYLGPQVRIINSTPSQDPLYSLAPVGTVLPLATSLVPEGLPLSREVTVTGRDTEEEGIVLLESGWVLEGWDAAVLWRGVHLGQDLLWECLWDLVEVAGTAGRLDTLSLLLGNGLDVTPGRVLDANIRIGDYRGLLLRLFLEAIEVINPYANMADEEDDYLSMTFDDPSSKPGKETSLQRTQRLKKEAAERGRVPSKKELAEKEKAARDAALATQLDSSNKGAKMMAKMGFKGGALGKAEGARTTPIEVNMKDDRGGIGMDSEKKRKVREAAEQLEDHQKRQKVTEEEYRERTRTEREERRAEGQWWSAIRTLESFETGDTGTRTESVTESENQADEGKAPVERKALRSINVLWRPLVKQRREKERERRMRYDLEQSLTSKRDYEDTEAEPEDKVALGTEVEELDDQEEDPELDEYEALSFAERLEKVVKELREKYRYCFWCKCSYPDETMDGCPGLTEDEHG</sequence>
<dbReference type="InterPro" id="IPR025239">
    <property type="entry name" value="DUF4187"/>
</dbReference>
<feature type="region of interest" description="Disordered" evidence="1">
    <location>
        <begin position="174"/>
        <end position="216"/>
    </location>
</feature>
<feature type="region of interest" description="Disordered" evidence="1">
    <location>
        <begin position="385"/>
        <end position="404"/>
    </location>
</feature>
<dbReference type="GO" id="GO:0000776">
    <property type="term" value="C:kinetochore"/>
    <property type="evidence" value="ECO:0007669"/>
    <property type="project" value="TreeGrafter"/>
</dbReference>
<accession>A0A3M7EXY5</accession>
<dbReference type="SMART" id="SM01173">
    <property type="entry name" value="DUF4187"/>
    <property type="match status" value="1"/>
</dbReference>
<gene>
    <name evidence="3" type="ORF">D0862_12347</name>
</gene>
<evidence type="ECO:0000256" key="1">
    <source>
        <dbReference type="SAM" id="MobiDB-lite"/>
    </source>
</evidence>
<dbReference type="SMART" id="SM00443">
    <property type="entry name" value="G_patch"/>
    <property type="match status" value="1"/>
</dbReference>
<evidence type="ECO:0000313" key="3">
    <source>
        <dbReference type="EMBL" id="RMY81459.1"/>
    </source>
</evidence>
<dbReference type="Proteomes" id="UP000281468">
    <property type="component" value="Unassembled WGS sequence"/>
</dbReference>
<feature type="compositionally biased region" description="Basic and acidic residues" evidence="1">
    <location>
        <begin position="192"/>
        <end position="216"/>
    </location>
</feature>
<feature type="domain" description="G-patch" evidence="2">
    <location>
        <begin position="226"/>
        <end position="271"/>
    </location>
</feature>
<dbReference type="AlphaFoldDB" id="A0A3M7EXY5"/>
<protein>
    <recommendedName>
        <fullName evidence="2">G-patch domain-containing protein</fullName>
    </recommendedName>
</protein>
<dbReference type="PANTHER" id="PTHR21032:SF0">
    <property type="entry name" value="G PATCH DOMAIN-CONTAINING PROTEIN 11"/>
    <property type="match status" value="1"/>
</dbReference>
<proteinExistence type="predicted"/>
<name>A0A3M7EXY5_HORWE</name>
<dbReference type="GO" id="GO:0003676">
    <property type="term" value="F:nucleic acid binding"/>
    <property type="evidence" value="ECO:0007669"/>
    <property type="project" value="InterPro"/>
</dbReference>
<evidence type="ECO:0000259" key="2">
    <source>
        <dbReference type="PROSITE" id="PS50174"/>
    </source>
</evidence>
<dbReference type="Pfam" id="PF01585">
    <property type="entry name" value="G-patch"/>
    <property type="match status" value="1"/>
</dbReference>
<feature type="region of interest" description="Disordered" evidence="1">
    <location>
        <begin position="258"/>
        <end position="349"/>
    </location>
</feature>
<feature type="compositionally biased region" description="Basic and acidic residues" evidence="1">
    <location>
        <begin position="258"/>
        <end position="311"/>
    </location>
</feature>
<feature type="compositionally biased region" description="Polar residues" evidence="1">
    <location>
        <begin position="326"/>
        <end position="340"/>
    </location>
</feature>
<dbReference type="PROSITE" id="PS50174">
    <property type="entry name" value="G_PATCH"/>
    <property type="match status" value="1"/>
</dbReference>
<comment type="caution">
    <text evidence="3">The sequence shown here is derived from an EMBL/GenBank/DDBJ whole genome shotgun (WGS) entry which is preliminary data.</text>
</comment>
<reference evidence="3 4" key="1">
    <citation type="journal article" date="2018" name="BMC Genomics">
        <title>Genomic evidence for intraspecific hybridization in a clonal and extremely halotolerant yeast.</title>
        <authorList>
            <person name="Gostincar C."/>
            <person name="Stajich J.E."/>
            <person name="Zupancic J."/>
            <person name="Zalar P."/>
            <person name="Gunde-Cimerman N."/>
        </authorList>
    </citation>
    <scope>NUCLEOTIDE SEQUENCE [LARGE SCALE GENOMIC DNA]</scope>
    <source>
        <strain evidence="3 4">EXF-171</strain>
    </source>
</reference>
<dbReference type="EMBL" id="QWIQ01000588">
    <property type="protein sequence ID" value="RMY81459.1"/>
    <property type="molecule type" value="Genomic_DNA"/>
</dbReference>